<dbReference type="GO" id="GO:0003677">
    <property type="term" value="F:DNA binding"/>
    <property type="evidence" value="ECO:0007669"/>
    <property type="project" value="UniProtKB-KW"/>
</dbReference>
<accession>A0A4Q0QDI4</accession>
<dbReference type="Pfam" id="PF00392">
    <property type="entry name" value="GntR"/>
    <property type="match status" value="1"/>
</dbReference>
<protein>
    <submittedName>
        <fullName evidence="5">FadR family transcriptional regulator</fullName>
    </submittedName>
</protein>
<dbReference type="InterPro" id="IPR036390">
    <property type="entry name" value="WH_DNA-bd_sf"/>
</dbReference>
<dbReference type="PROSITE" id="PS50949">
    <property type="entry name" value="HTH_GNTR"/>
    <property type="match status" value="1"/>
</dbReference>
<dbReference type="SMART" id="SM00895">
    <property type="entry name" value="FCD"/>
    <property type="match status" value="1"/>
</dbReference>
<dbReference type="InterPro" id="IPR008920">
    <property type="entry name" value="TF_FadR/GntR_C"/>
</dbReference>
<dbReference type="Proteomes" id="UP000289946">
    <property type="component" value="Unassembled WGS sequence"/>
</dbReference>
<proteinExistence type="predicted"/>
<dbReference type="Proteomes" id="UP000290174">
    <property type="component" value="Unassembled WGS sequence"/>
</dbReference>
<keyword evidence="1" id="KW-0805">Transcription regulation</keyword>
<dbReference type="EMBL" id="RDRA01000006">
    <property type="protein sequence ID" value="RXG96409.1"/>
    <property type="molecule type" value="Genomic_DNA"/>
</dbReference>
<name>A0A4Q0QDI4_9BRAD</name>
<evidence type="ECO:0000259" key="4">
    <source>
        <dbReference type="PROSITE" id="PS50949"/>
    </source>
</evidence>
<evidence type="ECO:0000313" key="8">
    <source>
        <dbReference type="Proteomes" id="UP000290174"/>
    </source>
</evidence>
<evidence type="ECO:0000313" key="7">
    <source>
        <dbReference type="Proteomes" id="UP000289946"/>
    </source>
</evidence>
<evidence type="ECO:0000313" key="5">
    <source>
        <dbReference type="EMBL" id="RXG88688.1"/>
    </source>
</evidence>
<dbReference type="SUPFAM" id="SSF46785">
    <property type="entry name" value="Winged helix' DNA-binding domain"/>
    <property type="match status" value="1"/>
</dbReference>
<dbReference type="InterPro" id="IPR011711">
    <property type="entry name" value="GntR_C"/>
</dbReference>
<comment type="caution">
    <text evidence="5">The sequence shown here is derived from an EMBL/GenBank/DDBJ whole genome shotgun (WGS) entry which is preliminary data.</text>
</comment>
<dbReference type="RefSeq" id="WP_128939500.1">
    <property type="nucleotide sequence ID" value="NZ_RDRA01000006.1"/>
</dbReference>
<dbReference type="PRINTS" id="PR00035">
    <property type="entry name" value="HTHGNTR"/>
</dbReference>
<organism evidence="5 8">
    <name type="scientific">Bradyrhizobium zhanjiangense</name>
    <dbReference type="NCBI Taxonomy" id="1325107"/>
    <lineage>
        <taxon>Bacteria</taxon>
        <taxon>Pseudomonadati</taxon>
        <taxon>Pseudomonadota</taxon>
        <taxon>Alphaproteobacteria</taxon>
        <taxon>Hyphomicrobiales</taxon>
        <taxon>Nitrobacteraceae</taxon>
        <taxon>Bradyrhizobium</taxon>
    </lineage>
</organism>
<evidence type="ECO:0000256" key="3">
    <source>
        <dbReference type="ARBA" id="ARBA00023163"/>
    </source>
</evidence>
<dbReference type="InterPro" id="IPR000524">
    <property type="entry name" value="Tscrpt_reg_HTH_GntR"/>
</dbReference>
<dbReference type="Gene3D" id="1.10.10.10">
    <property type="entry name" value="Winged helix-like DNA-binding domain superfamily/Winged helix DNA-binding domain"/>
    <property type="match status" value="1"/>
</dbReference>
<keyword evidence="7" id="KW-1185">Reference proteome</keyword>
<dbReference type="SUPFAM" id="SSF48008">
    <property type="entry name" value="GntR ligand-binding domain-like"/>
    <property type="match status" value="1"/>
</dbReference>
<dbReference type="EMBL" id="RKMK01000035">
    <property type="protein sequence ID" value="RXG88688.1"/>
    <property type="molecule type" value="Genomic_DNA"/>
</dbReference>
<evidence type="ECO:0000313" key="6">
    <source>
        <dbReference type="EMBL" id="RXG96409.1"/>
    </source>
</evidence>
<dbReference type="PANTHER" id="PTHR43537">
    <property type="entry name" value="TRANSCRIPTIONAL REGULATOR, GNTR FAMILY"/>
    <property type="match status" value="1"/>
</dbReference>
<dbReference type="Pfam" id="PF07729">
    <property type="entry name" value="FCD"/>
    <property type="match status" value="1"/>
</dbReference>
<keyword evidence="3" id="KW-0804">Transcription</keyword>
<feature type="domain" description="HTH gntR-type" evidence="4">
    <location>
        <begin position="19"/>
        <end position="89"/>
    </location>
</feature>
<dbReference type="Gene3D" id="1.20.120.530">
    <property type="entry name" value="GntR ligand-binding domain-like"/>
    <property type="match status" value="1"/>
</dbReference>
<dbReference type="CDD" id="cd07377">
    <property type="entry name" value="WHTH_GntR"/>
    <property type="match status" value="1"/>
</dbReference>
<gene>
    <name evidence="5" type="ORF">EAS61_28810</name>
    <name evidence="6" type="ORF">EAS62_12640</name>
</gene>
<sequence length="271" mass="30715">MTAELEKKLARPRARLKIQKRADLVTEEIKQLITQKNLRPGDKLPMEKELQRLFSVSKSTIREALKSLEVQGLITISTGPTGGATIIEVPLERTFQLLQNYLFFKEVSMEDIYAARRLLEPELAAGSVPFLSDEQLDALEQNIQTCQPASQEASLLVRQRQADLDFHDILAAANPNPFLRFACELINEMLRRLVVFSTQTPPEEHTRFGCANVKIHTAIAKAARARDSERVRTLMKAHMEEASEYVKRLDGRLDGRLILDSEMAPRPRPLS</sequence>
<evidence type="ECO:0000256" key="2">
    <source>
        <dbReference type="ARBA" id="ARBA00023125"/>
    </source>
</evidence>
<dbReference type="InterPro" id="IPR036388">
    <property type="entry name" value="WH-like_DNA-bd_sf"/>
</dbReference>
<keyword evidence="2" id="KW-0238">DNA-binding</keyword>
<dbReference type="AlphaFoldDB" id="A0A4Q0QDI4"/>
<dbReference type="SMART" id="SM00345">
    <property type="entry name" value="HTH_GNTR"/>
    <property type="match status" value="1"/>
</dbReference>
<dbReference type="GO" id="GO:0003700">
    <property type="term" value="F:DNA-binding transcription factor activity"/>
    <property type="evidence" value="ECO:0007669"/>
    <property type="project" value="InterPro"/>
</dbReference>
<evidence type="ECO:0000256" key="1">
    <source>
        <dbReference type="ARBA" id="ARBA00023015"/>
    </source>
</evidence>
<dbReference type="PANTHER" id="PTHR43537:SF5">
    <property type="entry name" value="UXU OPERON TRANSCRIPTIONAL REGULATOR"/>
    <property type="match status" value="1"/>
</dbReference>
<reference evidence="5 8" key="1">
    <citation type="submission" date="2018-11" db="EMBL/GenBank/DDBJ databases">
        <title>Bradyrhizobium sp. nov., isolated from effective nodules of peanut in China.</title>
        <authorList>
            <person name="Li Y."/>
        </authorList>
    </citation>
    <scope>NUCLEOTIDE SEQUENCE [LARGE SCALE GENOMIC DNA]</scope>
    <source>
        <strain evidence="5 8">CCBAU 51770</strain>
        <strain evidence="6 7">CCBAU 51781</strain>
    </source>
</reference>